<evidence type="ECO:0000313" key="2">
    <source>
        <dbReference type="Proteomes" id="UP000017127"/>
    </source>
</evidence>
<gene>
    <name evidence="1" type="ORF">M595_0421</name>
</gene>
<dbReference type="EMBL" id="AUZM01000002">
    <property type="protein sequence ID" value="ERT09571.1"/>
    <property type="molecule type" value="Genomic_DNA"/>
</dbReference>
<evidence type="ECO:0000313" key="1">
    <source>
        <dbReference type="EMBL" id="ERT09571.1"/>
    </source>
</evidence>
<protein>
    <submittedName>
        <fullName evidence="1">Uncharacterized protein</fullName>
    </submittedName>
</protein>
<name>U7QT22_9CYAN</name>
<comment type="caution">
    <text evidence="1">The sequence shown here is derived from an EMBL/GenBank/DDBJ whole genome shotgun (WGS) entry which is preliminary data.</text>
</comment>
<keyword evidence="2" id="KW-1185">Reference proteome</keyword>
<reference evidence="1 2" key="1">
    <citation type="journal article" date="2013" name="Front. Microbiol.">
        <title>Comparative genomic analyses of the cyanobacterium, Lyngbya aestuarii BL J, a powerful hydrogen producer.</title>
        <authorList>
            <person name="Kothari A."/>
            <person name="Vaughn M."/>
            <person name="Garcia-Pichel F."/>
        </authorList>
    </citation>
    <scope>NUCLEOTIDE SEQUENCE [LARGE SCALE GENOMIC DNA]</scope>
    <source>
        <strain evidence="1 2">BL J</strain>
    </source>
</reference>
<proteinExistence type="predicted"/>
<dbReference type="Proteomes" id="UP000017127">
    <property type="component" value="Unassembled WGS sequence"/>
</dbReference>
<organism evidence="1 2">
    <name type="scientific">Lyngbya aestuarii BL J</name>
    <dbReference type="NCBI Taxonomy" id="1348334"/>
    <lineage>
        <taxon>Bacteria</taxon>
        <taxon>Bacillati</taxon>
        <taxon>Cyanobacteriota</taxon>
        <taxon>Cyanophyceae</taxon>
        <taxon>Oscillatoriophycideae</taxon>
        <taxon>Oscillatoriales</taxon>
        <taxon>Microcoleaceae</taxon>
        <taxon>Lyngbya</taxon>
    </lineage>
</organism>
<dbReference type="AlphaFoldDB" id="U7QT22"/>
<sequence>MPDQQAQVCPVCKVRIVKAAGGDKVLFSSGPPGTRSRLSARVCQFVKKNGCINKDPNLIGDIKSEDYYKPDL</sequence>
<accession>U7QT22</accession>